<reference evidence="1 2" key="1">
    <citation type="journal article" date="2022" name="Plant J.">
        <title>Chromosome-level genome of Camellia lanceoleosa provides a valuable resource for understanding genome evolution and self-incompatibility.</title>
        <authorList>
            <person name="Gong W."/>
            <person name="Xiao S."/>
            <person name="Wang L."/>
            <person name="Liao Z."/>
            <person name="Chang Y."/>
            <person name="Mo W."/>
            <person name="Hu G."/>
            <person name="Li W."/>
            <person name="Zhao G."/>
            <person name="Zhu H."/>
            <person name="Hu X."/>
            <person name="Ji K."/>
            <person name="Xiang X."/>
            <person name="Song Q."/>
            <person name="Yuan D."/>
            <person name="Jin S."/>
            <person name="Zhang L."/>
        </authorList>
    </citation>
    <scope>NUCLEOTIDE SEQUENCE [LARGE SCALE GENOMIC DNA]</scope>
    <source>
        <strain evidence="1">SQ_2022a</strain>
    </source>
</reference>
<dbReference type="Proteomes" id="UP001060215">
    <property type="component" value="Chromosome 9"/>
</dbReference>
<evidence type="ECO:0000313" key="1">
    <source>
        <dbReference type="EMBL" id="KAI8002350.1"/>
    </source>
</evidence>
<evidence type="ECO:0000313" key="2">
    <source>
        <dbReference type="Proteomes" id="UP001060215"/>
    </source>
</evidence>
<accession>A0ACC0GMN4</accession>
<proteinExistence type="predicted"/>
<keyword evidence="2" id="KW-1185">Reference proteome</keyword>
<comment type="caution">
    <text evidence="1">The sequence shown here is derived from an EMBL/GenBank/DDBJ whole genome shotgun (WGS) entry which is preliminary data.</text>
</comment>
<dbReference type="EMBL" id="CM045766">
    <property type="protein sequence ID" value="KAI8002350.1"/>
    <property type="molecule type" value="Genomic_DNA"/>
</dbReference>
<protein>
    <submittedName>
        <fullName evidence="1">Uncharacterized protein</fullName>
    </submittedName>
</protein>
<gene>
    <name evidence="1" type="ORF">LOK49_LG08G02281</name>
</gene>
<sequence length="106" mass="12557">MLRFFGDTMLVTRFGMLVEFLFEKFPNVVVVNDQAIGDLEAFYKVSKQRFDSDLEFKERAQEVVVSLQGGEEKYRKAWAQICEISRRGYQRVYQRLGIKIEKMCKE</sequence>
<name>A0ACC0GMN4_9ERIC</name>
<organism evidence="1 2">
    <name type="scientific">Camellia lanceoleosa</name>
    <dbReference type="NCBI Taxonomy" id="1840588"/>
    <lineage>
        <taxon>Eukaryota</taxon>
        <taxon>Viridiplantae</taxon>
        <taxon>Streptophyta</taxon>
        <taxon>Embryophyta</taxon>
        <taxon>Tracheophyta</taxon>
        <taxon>Spermatophyta</taxon>
        <taxon>Magnoliopsida</taxon>
        <taxon>eudicotyledons</taxon>
        <taxon>Gunneridae</taxon>
        <taxon>Pentapetalae</taxon>
        <taxon>asterids</taxon>
        <taxon>Ericales</taxon>
        <taxon>Theaceae</taxon>
        <taxon>Camellia</taxon>
    </lineage>
</organism>